<dbReference type="PATRIC" id="fig|1265738.3.peg.4051"/>
<organism evidence="1 2">
    <name type="scientific">Rhodopirellula maiorica SM1</name>
    <dbReference type="NCBI Taxonomy" id="1265738"/>
    <lineage>
        <taxon>Bacteria</taxon>
        <taxon>Pseudomonadati</taxon>
        <taxon>Planctomycetota</taxon>
        <taxon>Planctomycetia</taxon>
        <taxon>Pirellulales</taxon>
        <taxon>Pirellulaceae</taxon>
        <taxon>Novipirellula</taxon>
    </lineage>
</organism>
<name>M5RI85_9BACT</name>
<dbReference type="Proteomes" id="UP000011991">
    <property type="component" value="Unassembled WGS sequence"/>
</dbReference>
<evidence type="ECO:0000313" key="1">
    <source>
        <dbReference type="EMBL" id="EMI19023.1"/>
    </source>
</evidence>
<accession>M5RI85</accession>
<gene>
    <name evidence="1" type="ORF">RMSM_04046</name>
</gene>
<protein>
    <submittedName>
        <fullName evidence="1">Uncharacterized protein</fullName>
    </submittedName>
</protein>
<reference evidence="1 2" key="1">
    <citation type="journal article" date="2013" name="Mar. Genomics">
        <title>Expression of sulfatases in Rhodopirellula baltica and the diversity of sulfatases in the genus Rhodopirellula.</title>
        <authorList>
            <person name="Wegner C.E."/>
            <person name="Richter-Heitmann T."/>
            <person name="Klindworth A."/>
            <person name="Klockow C."/>
            <person name="Richter M."/>
            <person name="Achstetter T."/>
            <person name="Glockner F.O."/>
            <person name="Harder J."/>
        </authorList>
    </citation>
    <scope>NUCLEOTIDE SEQUENCE [LARGE SCALE GENOMIC DNA]</scope>
    <source>
        <strain evidence="1 2">SM1</strain>
    </source>
</reference>
<keyword evidence="2" id="KW-1185">Reference proteome</keyword>
<comment type="caution">
    <text evidence="1">The sequence shown here is derived from an EMBL/GenBank/DDBJ whole genome shotgun (WGS) entry which is preliminary data.</text>
</comment>
<evidence type="ECO:0000313" key="2">
    <source>
        <dbReference type="Proteomes" id="UP000011991"/>
    </source>
</evidence>
<dbReference type="EMBL" id="ANOG01000582">
    <property type="protein sequence ID" value="EMI19023.1"/>
    <property type="molecule type" value="Genomic_DNA"/>
</dbReference>
<sequence>MVPRQPRRQDESVIYHIISRSDGRCQLFDDSPQFERFTDRMLDLLDRH</sequence>
<proteinExistence type="predicted"/>
<dbReference type="AlphaFoldDB" id="M5RI85"/>